<proteinExistence type="predicted"/>
<reference evidence="2 3" key="1">
    <citation type="submission" date="2018-07" db="EMBL/GenBank/DDBJ databases">
        <title>Genomic and Epidemiologic Investigation of an Indolent Hospital Outbreak.</title>
        <authorList>
            <person name="Johnson R.C."/>
            <person name="Deming C."/>
            <person name="Conlan S."/>
            <person name="Zellmer C.J."/>
            <person name="Michelin A.V."/>
            <person name="Lee-Lin S."/>
            <person name="Thomas P.J."/>
            <person name="Park M."/>
            <person name="Weingarten R.A."/>
            <person name="Less J."/>
            <person name="Dekker J.P."/>
            <person name="Frank K.M."/>
            <person name="Musser K.A."/>
            <person name="Mcquiston J.R."/>
            <person name="Henderson D.K."/>
            <person name="Lau A.F."/>
            <person name="Palmore T.N."/>
            <person name="Segre J.A."/>
        </authorList>
    </citation>
    <scope>NUCLEOTIDE SEQUENCE [LARGE SCALE GENOMIC DNA]</scope>
    <source>
        <strain evidence="2 3">SK-CDC1_0717</strain>
    </source>
</reference>
<sequence length="226" mass="24288">MTPRELIDVAEVPGGDPLRLFRRGDDFMIVLDRNELMSSRMSGSEEALAEMTLARLNAPRSATLLIGGYGMGFTLRKALALMGPDGKAVVAELVPKIIDWARGPMAELAAGCLDDPRTEVVMGDVGAAIARGRGEGAGTYDAILLDVDNGPDGLTRLANDRLYTFDGLRAAKAALKPGGVLAVWSAGPDPKFARRMREVGFEVEEVAVRARQNGKGPRHVIWFGKR</sequence>
<dbReference type="Proteomes" id="UP000287746">
    <property type="component" value="Unassembled WGS sequence"/>
</dbReference>
<evidence type="ECO:0000313" key="3">
    <source>
        <dbReference type="Proteomes" id="UP000287746"/>
    </source>
</evidence>
<dbReference type="RefSeq" id="WP_066572486.1">
    <property type="nucleotide sequence ID" value="NZ_PGEN01000001.1"/>
</dbReference>
<accession>A0A2M8WDV7</accession>
<dbReference type="PANTHER" id="PTHR43317:SF3">
    <property type="entry name" value="BLR2883 PROTEIN"/>
    <property type="match status" value="1"/>
</dbReference>
<comment type="caution">
    <text evidence="2">The sequence shown here is derived from an EMBL/GenBank/DDBJ whole genome shotgun (WGS) entry which is preliminary data.</text>
</comment>
<dbReference type="PANTHER" id="PTHR43317">
    <property type="entry name" value="THERMOSPERMINE SYNTHASE ACAULIS5"/>
    <property type="match status" value="1"/>
</dbReference>
<evidence type="ECO:0000256" key="1">
    <source>
        <dbReference type="ARBA" id="ARBA00023115"/>
    </source>
</evidence>
<dbReference type="SUPFAM" id="SSF53335">
    <property type="entry name" value="S-adenosyl-L-methionine-dependent methyltransferases"/>
    <property type="match status" value="1"/>
</dbReference>
<organism evidence="2 3">
    <name type="scientific">Sphingomonas koreensis</name>
    <dbReference type="NCBI Taxonomy" id="93064"/>
    <lineage>
        <taxon>Bacteria</taxon>
        <taxon>Pseudomonadati</taxon>
        <taxon>Pseudomonadota</taxon>
        <taxon>Alphaproteobacteria</taxon>
        <taxon>Sphingomonadales</taxon>
        <taxon>Sphingomonadaceae</taxon>
        <taxon>Sphingomonas</taxon>
    </lineage>
</organism>
<dbReference type="AlphaFoldDB" id="A0A2M8WDV7"/>
<dbReference type="Gene3D" id="3.40.50.150">
    <property type="entry name" value="Vaccinia Virus protein VP39"/>
    <property type="match status" value="1"/>
</dbReference>
<name>A0A2M8WDV7_9SPHN</name>
<protein>
    <submittedName>
        <fullName evidence="2">Spermidine synthase</fullName>
    </submittedName>
</protein>
<dbReference type="EMBL" id="QQYZ01000004">
    <property type="protein sequence ID" value="RSY88046.1"/>
    <property type="molecule type" value="Genomic_DNA"/>
</dbReference>
<gene>
    <name evidence="2" type="ORF">DAH66_06200</name>
</gene>
<evidence type="ECO:0000313" key="2">
    <source>
        <dbReference type="EMBL" id="RSY88046.1"/>
    </source>
</evidence>
<keyword evidence="1" id="KW-0620">Polyamine biosynthesis</keyword>
<dbReference type="GO" id="GO:0006596">
    <property type="term" value="P:polyamine biosynthetic process"/>
    <property type="evidence" value="ECO:0007669"/>
    <property type="project" value="UniProtKB-KW"/>
</dbReference>
<dbReference type="InterPro" id="IPR029063">
    <property type="entry name" value="SAM-dependent_MTases_sf"/>
</dbReference>